<dbReference type="AlphaFoldDB" id="T0FH10"/>
<evidence type="ECO:0000313" key="9">
    <source>
        <dbReference type="EMBL" id="EQA47241.1"/>
    </source>
</evidence>
<dbReference type="EMBL" id="AHMO02000004">
    <property type="protein sequence ID" value="EQA47241.1"/>
    <property type="molecule type" value="Genomic_DNA"/>
</dbReference>
<accession>T0FH10</accession>
<feature type="domain" description="NAD(P)-binding" evidence="8">
    <location>
        <begin position="5"/>
        <end position="319"/>
    </location>
</feature>
<dbReference type="RefSeq" id="WP_010569370.1">
    <property type="nucleotide sequence ID" value="NZ_AHMO02000004.1"/>
</dbReference>
<evidence type="ECO:0000259" key="8">
    <source>
        <dbReference type="Pfam" id="PF16363"/>
    </source>
</evidence>
<comment type="catalytic activity">
    <reaction evidence="1 7">
        <text>dTDP-alpha-D-glucose = dTDP-4-dehydro-6-deoxy-alpha-D-glucose + H2O</text>
        <dbReference type="Rhea" id="RHEA:17221"/>
        <dbReference type="ChEBI" id="CHEBI:15377"/>
        <dbReference type="ChEBI" id="CHEBI:57477"/>
        <dbReference type="ChEBI" id="CHEBI:57649"/>
        <dbReference type="EC" id="4.2.1.46"/>
    </reaction>
</comment>
<dbReference type="GO" id="GO:0009225">
    <property type="term" value="P:nucleotide-sugar metabolic process"/>
    <property type="evidence" value="ECO:0007669"/>
    <property type="project" value="InterPro"/>
</dbReference>
<dbReference type="Gene3D" id="3.90.25.10">
    <property type="entry name" value="UDP-galactose 4-epimerase, domain 1"/>
    <property type="match status" value="1"/>
</dbReference>
<dbReference type="Gene3D" id="3.40.50.720">
    <property type="entry name" value="NAD(P)-binding Rossmann-like Domain"/>
    <property type="match status" value="1"/>
</dbReference>
<proteinExistence type="inferred from homology"/>
<evidence type="ECO:0000256" key="3">
    <source>
        <dbReference type="ARBA" id="ARBA00008178"/>
    </source>
</evidence>
<dbReference type="InterPro" id="IPR005888">
    <property type="entry name" value="dTDP_Gluc_deHydtase"/>
</dbReference>
<evidence type="ECO:0000256" key="5">
    <source>
        <dbReference type="ARBA" id="ARBA00023027"/>
    </source>
</evidence>
<keyword evidence="6 7" id="KW-0456">Lyase</keyword>
<evidence type="ECO:0000313" key="10">
    <source>
        <dbReference type="Proteomes" id="UP000015454"/>
    </source>
</evidence>
<protein>
    <recommendedName>
        <fullName evidence="4 7">dTDP-glucose 4,6-dehydratase</fullName>
        <ecNumber evidence="4 7">4.2.1.46</ecNumber>
    </recommendedName>
</protein>
<sequence>MERIIVTGGAGFIGSNLVGNILKNATNCEVVVLDKLSYSGNLNNLSDWFSNKRFSFQKIDISNIVEVESFCAESDFDAIIHLAAESHVDRSIASPGDFIHTNIVGTFNLLESVKRKIIASQKKIRFIHVSTDEVFGSLSESDPSFTENSSYKPNSPYSASKAASDHLVRSYFHTYHMDVVTTNCSNNFGPFQFPEKLIPVIIINCLQWKQIPVYGNGNNIRDWLYVEDHCDALRLVLEKGRSGESYNIGSRNECRNLDIVTSICQIMDRLVPQQVSYKSLIHFVQDRPGHDYRYSIDPNKIEMELGWKPKFTFDIALEETVKWYITNEAWWKDIITGKNSDRMEFLRRKDLLT</sequence>
<dbReference type="GO" id="GO:0008460">
    <property type="term" value="F:dTDP-glucose 4,6-dehydratase activity"/>
    <property type="evidence" value="ECO:0007669"/>
    <property type="project" value="UniProtKB-EC"/>
</dbReference>
<comment type="cofactor">
    <cofactor evidence="2 7">
        <name>NAD(+)</name>
        <dbReference type="ChEBI" id="CHEBI:57540"/>
    </cofactor>
</comment>
<gene>
    <name evidence="9" type="primary">rfbB</name>
    <name evidence="9" type="ORF">LEP1GSC050_0898</name>
</gene>
<keyword evidence="5" id="KW-0520">NAD</keyword>
<comment type="similarity">
    <text evidence="3 7">Belongs to the NAD(P)-dependent epimerase/dehydratase family. dTDP-glucose dehydratase subfamily.</text>
</comment>
<dbReference type="Proteomes" id="UP000015454">
    <property type="component" value="Unassembled WGS sequence"/>
</dbReference>
<dbReference type="EC" id="4.2.1.46" evidence="4 7"/>
<comment type="caution">
    <text evidence="9">The sequence shown here is derived from an EMBL/GenBank/DDBJ whole genome shotgun (WGS) entry which is preliminary data.</text>
</comment>
<dbReference type="InterPro" id="IPR036291">
    <property type="entry name" value="NAD(P)-bd_dom_sf"/>
</dbReference>
<dbReference type="CDD" id="cd05246">
    <property type="entry name" value="dTDP_GD_SDR_e"/>
    <property type="match status" value="1"/>
</dbReference>
<dbReference type="OrthoDB" id="9811743at2"/>
<evidence type="ECO:0000256" key="4">
    <source>
        <dbReference type="ARBA" id="ARBA00011990"/>
    </source>
</evidence>
<evidence type="ECO:0000256" key="7">
    <source>
        <dbReference type="RuleBase" id="RU004473"/>
    </source>
</evidence>
<dbReference type="InterPro" id="IPR016040">
    <property type="entry name" value="NAD(P)-bd_dom"/>
</dbReference>
<reference evidence="9" key="1">
    <citation type="submission" date="2013-05" db="EMBL/GenBank/DDBJ databases">
        <authorList>
            <person name="Harkins D.M."/>
            <person name="Durkin A.S."/>
            <person name="Brinkac L.M."/>
            <person name="Haft D.H."/>
            <person name="Selengut J.D."/>
            <person name="Sanka R."/>
            <person name="DePew J."/>
            <person name="Purushe J."/>
            <person name="Hartskeerl R.A."/>
            <person name="Ahmed A."/>
            <person name="van der Linden H."/>
            <person name="Goris M.G.A."/>
            <person name="Vinetz J.M."/>
            <person name="Sutton G.G."/>
            <person name="Nierman W.C."/>
            <person name="Fouts D.E."/>
        </authorList>
    </citation>
    <scope>NUCLEOTIDE SEQUENCE [LARGE SCALE GENOMIC DNA]</scope>
    <source>
        <strain evidence="9">5399</strain>
    </source>
</reference>
<evidence type="ECO:0000256" key="1">
    <source>
        <dbReference type="ARBA" id="ARBA00001539"/>
    </source>
</evidence>
<evidence type="ECO:0000256" key="6">
    <source>
        <dbReference type="ARBA" id="ARBA00023239"/>
    </source>
</evidence>
<dbReference type="SUPFAM" id="SSF51735">
    <property type="entry name" value="NAD(P)-binding Rossmann-fold domains"/>
    <property type="match status" value="1"/>
</dbReference>
<evidence type="ECO:0000256" key="2">
    <source>
        <dbReference type="ARBA" id="ARBA00001911"/>
    </source>
</evidence>
<keyword evidence="10" id="KW-1185">Reference proteome</keyword>
<dbReference type="NCBIfam" id="TIGR01181">
    <property type="entry name" value="dTDP_gluc_dehyt"/>
    <property type="match status" value="1"/>
</dbReference>
<dbReference type="Pfam" id="PF16363">
    <property type="entry name" value="GDP_Man_Dehyd"/>
    <property type="match status" value="1"/>
</dbReference>
<organism evidence="9 10">
    <name type="scientific">Leptospira broomii serovar Hurstbridge str. 5399</name>
    <dbReference type="NCBI Taxonomy" id="1049789"/>
    <lineage>
        <taxon>Bacteria</taxon>
        <taxon>Pseudomonadati</taxon>
        <taxon>Spirochaetota</taxon>
        <taxon>Spirochaetia</taxon>
        <taxon>Leptospirales</taxon>
        <taxon>Leptospiraceae</taxon>
        <taxon>Leptospira</taxon>
    </lineage>
</organism>
<dbReference type="PANTHER" id="PTHR43000">
    <property type="entry name" value="DTDP-D-GLUCOSE 4,6-DEHYDRATASE-RELATED"/>
    <property type="match status" value="1"/>
</dbReference>
<name>T0FH10_9LEPT</name>
<dbReference type="STRING" id="1049789.LEP1GSC050_0898"/>